<feature type="transmembrane region" description="Helical" evidence="6">
    <location>
        <begin position="131"/>
        <end position="151"/>
    </location>
</feature>
<keyword evidence="3 6" id="KW-1133">Transmembrane helix</keyword>
<accession>A0A5E4NF67</accession>
<dbReference type="InterPro" id="IPR050578">
    <property type="entry name" value="MARVEL-CKLF_proteins"/>
</dbReference>
<feature type="domain" description="MARVEL" evidence="7">
    <location>
        <begin position="31"/>
        <end position="157"/>
    </location>
</feature>
<dbReference type="PANTHER" id="PTHR22776">
    <property type="entry name" value="MARVEL-CONTAINING POTENTIAL LIPID RAFT-ASSOCIATED PROTEIN"/>
    <property type="match status" value="1"/>
</dbReference>
<dbReference type="PROSITE" id="PS51225">
    <property type="entry name" value="MARVEL"/>
    <property type="match status" value="1"/>
</dbReference>
<keyword evidence="9" id="KW-1185">Reference proteome</keyword>
<evidence type="ECO:0000256" key="6">
    <source>
        <dbReference type="SAM" id="Phobius"/>
    </source>
</evidence>
<dbReference type="InterPro" id="IPR008253">
    <property type="entry name" value="Marvel"/>
</dbReference>
<organism evidence="8 9">
    <name type="scientific">Cinara cedri</name>
    <dbReference type="NCBI Taxonomy" id="506608"/>
    <lineage>
        <taxon>Eukaryota</taxon>
        <taxon>Metazoa</taxon>
        <taxon>Ecdysozoa</taxon>
        <taxon>Arthropoda</taxon>
        <taxon>Hexapoda</taxon>
        <taxon>Insecta</taxon>
        <taxon>Pterygota</taxon>
        <taxon>Neoptera</taxon>
        <taxon>Paraneoptera</taxon>
        <taxon>Hemiptera</taxon>
        <taxon>Sternorrhyncha</taxon>
        <taxon>Aphidomorpha</taxon>
        <taxon>Aphidoidea</taxon>
        <taxon>Aphididae</taxon>
        <taxon>Lachninae</taxon>
        <taxon>Cinara</taxon>
    </lineage>
</organism>
<evidence type="ECO:0000259" key="7">
    <source>
        <dbReference type="PROSITE" id="PS51225"/>
    </source>
</evidence>
<reference evidence="8 9" key="1">
    <citation type="submission" date="2019-08" db="EMBL/GenBank/DDBJ databases">
        <authorList>
            <person name="Alioto T."/>
            <person name="Alioto T."/>
            <person name="Gomez Garrido J."/>
        </authorList>
    </citation>
    <scope>NUCLEOTIDE SEQUENCE [LARGE SCALE GENOMIC DNA]</scope>
</reference>
<feature type="transmembrane region" description="Helical" evidence="6">
    <location>
        <begin position="104"/>
        <end position="125"/>
    </location>
</feature>
<comment type="subcellular location">
    <subcellularLocation>
        <location evidence="1">Membrane</location>
        <topology evidence="1">Multi-pass membrane protein</topology>
    </subcellularLocation>
</comment>
<dbReference type="EMBL" id="CABPRJ010001911">
    <property type="protein sequence ID" value="VVC41055.1"/>
    <property type="molecule type" value="Genomic_DNA"/>
</dbReference>
<dbReference type="PANTHER" id="PTHR22776:SF49">
    <property type="entry name" value="MARVEL DOMAIN-CONTAINING PROTEIN"/>
    <property type="match status" value="1"/>
</dbReference>
<dbReference type="AlphaFoldDB" id="A0A5E4NF67"/>
<evidence type="ECO:0000256" key="5">
    <source>
        <dbReference type="PROSITE-ProRule" id="PRU00581"/>
    </source>
</evidence>
<evidence type="ECO:0000256" key="2">
    <source>
        <dbReference type="ARBA" id="ARBA00022692"/>
    </source>
</evidence>
<evidence type="ECO:0000256" key="4">
    <source>
        <dbReference type="ARBA" id="ARBA00023136"/>
    </source>
</evidence>
<feature type="transmembrane region" description="Helical" evidence="6">
    <location>
        <begin position="74"/>
        <end position="95"/>
    </location>
</feature>
<evidence type="ECO:0000313" key="8">
    <source>
        <dbReference type="EMBL" id="VVC41055.1"/>
    </source>
</evidence>
<protein>
    <submittedName>
        <fullName evidence="8">Marvel domain</fullName>
    </submittedName>
</protein>
<dbReference type="GO" id="GO:0016020">
    <property type="term" value="C:membrane"/>
    <property type="evidence" value="ECO:0007669"/>
    <property type="project" value="UniProtKB-SubCell"/>
</dbReference>
<gene>
    <name evidence="8" type="ORF">CINCED_3A000928</name>
</gene>
<dbReference type="Proteomes" id="UP000325440">
    <property type="component" value="Unassembled WGS sequence"/>
</dbReference>
<evidence type="ECO:0000256" key="3">
    <source>
        <dbReference type="ARBA" id="ARBA00022989"/>
    </source>
</evidence>
<evidence type="ECO:0000313" key="9">
    <source>
        <dbReference type="Proteomes" id="UP000325440"/>
    </source>
</evidence>
<feature type="transmembrane region" description="Helical" evidence="6">
    <location>
        <begin position="41"/>
        <end position="62"/>
    </location>
</feature>
<dbReference type="OrthoDB" id="10028364at2759"/>
<evidence type="ECO:0000256" key="1">
    <source>
        <dbReference type="ARBA" id="ARBA00004141"/>
    </source>
</evidence>
<keyword evidence="2 5" id="KW-0812">Transmembrane</keyword>
<sequence length="181" mass="20422">MADQGFPSQHTTTTTVTSTEIISNLRYDNTYFYTLSGKLKIAQIVLVLLSLIAASFSTYSVWYQNSAVTSISMFGFWFSLFMLVFYVFHVVECFYKIPWLKIEMIFNVCWPILYLLSAASAAAYTGLHLSYMISLLFGFGAMFVYGYDALLKYQSVQRGEIAQGNIAIHKQTTSSPVTAAY</sequence>
<name>A0A5E4NF67_9HEMI</name>
<proteinExistence type="predicted"/>
<keyword evidence="4 5" id="KW-0472">Membrane</keyword>